<dbReference type="Gene3D" id="3.30.70.920">
    <property type="match status" value="1"/>
</dbReference>
<dbReference type="GO" id="GO:0043565">
    <property type="term" value="F:sequence-specific DNA binding"/>
    <property type="evidence" value="ECO:0007669"/>
    <property type="project" value="InterPro"/>
</dbReference>
<gene>
    <name evidence="5" type="ORF">E0S65_08825</name>
    <name evidence="6" type="ORF">G0D41_06750</name>
    <name evidence="7" type="ORF">G4I76_003815</name>
    <name evidence="8" type="ORF">G4P10_004676</name>
    <name evidence="9" type="ORF">G4P47_003303</name>
</gene>
<organism evidence="5">
    <name type="scientific">Salmonella enterica subsp. enterica serovar Javiana</name>
    <dbReference type="NCBI Taxonomy" id="363569"/>
    <lineage>
        <taxon>Bacteria</taxon>
        <taxon>Pseudomonadati</taxon>
        <taxon>Pseudomonadota</taxon>
        <taxon>Gammaproteobacteria</taxon>
        <taxon>Enterobacterales</taxon>
        <taxon>Enterobacteriaceae</taxon>
        <taxon>Salmonella</taxon>
    </lineage>
</organism>
<dbReference type="EMBL" id="DAASLT010000009">
    <property type="protein sequence ID" value="HAE6051983.1"/>
    <property type="molecule type" value="Genomic_DNA"/>
</dbReference>
<keyword evidence="1" id="KW-0805">Transcription regulation</keyword>
<dbReference type="InterPro" id="IPR036390">
    <property type="entry name" value="WH_DNA-bd_sf"/>
</dbReference>
<dbReference type="PROSITE" id="PS50956">
    <property type="entry name" value="HTH_ASNC_2"/>
    <property type="match status" value="1"/>
</dbReference>
<evidence type="ECO:0000313" key="8">
    <source>
        <dbReference type="EMBL" id="HAE7520138.1"/>
    </source>
</evidence>
<dbReference type="SUPFAM" id="SSF54909">
    <property type="entry name" value="Dimeric alpha+beta barrel"/>
    <property type="match status" value="1"/>
</dbReference>
<dbReference type="Pfam" id="PF01037">
    <property type="entry name" value="AsnC_trans_reg"/>
    <property type="match status" value="1"/>
</dbReference>
<dbReference type="AlphaFoldDB" id="A0A5Y2YCH7"/>
<evidence type="ECO:0000313" key="5">
    <source>
        <dbReference type="EMBL" id="ECG4536794.1"/>
    </source>
</evidence>
<proteinExistence type="predicted"/>
<dbReference type="GO" id="GO:0005829">
    <property type="term" value="C:cytosol"/>
    <property type="evidence" value="ECO:0007669"/>
    <property type="project" value="TreeGrafter"/>
</dbReference>
<evidence type="ECO:0000256" key="2">
    <source>
        <dbReference type="ARBA" id="ARBA00023125"/>
    </source>
</evidence>
<reference evidence="6" key="1">
    <citation type="journal article" date="2018" name="Genome Biol.">
        <title>SKESA: strategic k-mer extension for scrupulous assemblies.</title>
        <authorList>
            <person name="Souvorov A."/>
            <person name="Agarwala R."/>
            <person name="Lipman D.J."/>
        </authorList>
    </citation>
    <scope>NUCLEOTIDE SEQUENCE</scope>
    <source>
        <strain evidence="8">09-0793</strain>
        <strain evidence="7">12-2229</strain>
        <strain evidence="9">13-4047</strain>
        <strain evidence="6">13-7331</strain>
    </source>
</reference>
<keyword evidence="3" id="KW-0804">Transcription</keyword>
<reference evidence="6" key="2">
    <citation type="submission" date="2018-07" db="EMBL/GenBank/DDBJ databases">
        <authorList>
            <consortium name="NCBI Pathogen Detection Project"/>
        </authorList>
    </citation>
    <scope>NUCLEOTIDE SEQUENCE</scope>
    <source>
        <strain evidence="8">09-0793</strain>
        <strain evidence="7">12-2229</strain>
        <strain evidence="9">13-4047</strain>
        <strain evidence="6">13-7331</strain>
    </source>
</reference>
<dbReference type="InterPro" id="IPR011008">
    <property type="entry name" value="Dimeric_a/b-barrel"/>
</dbReference>
<dbReference type="GO" id="GO:0043200">
    <property type="term" value="P:response to amino acid"/>
    <property type="evidence" value="ECO:0007669"/>
    <property type="project" value="TreeGrafter"/>
</dbReference>
<evidence type="ECO:0000256" key="3">
    <source>
        <dbReference type="ARBA" id="ARBA00023163"/>
    </source>
</evidence>
<evidence type="ECO:0000256" key="1">
    <source>
        <dbReference type="ARBA" id="ARBA00023015"/>
    </source>
</evidence>
<dbReference type="PRINTS" id="PR00033">
    <property type="entry name" value="HTHASNC"/>
</dbReference>
<comment type="caution">
    <text evidence="5">The sequence shown here is derived from an EMBL/GenBank/DDBJ whole genome shotgun (WGS) entry which is preliminary data.</text>
</comment>
<evidence type="ECO:0000313" key="7">
    <source>
        <dbReference type="EMBL" id="HAE6051983.1"/>
    </source>
</evidence>
<evidence type="ECO:0000313" key="9">
    <source>
        <dbReference type="EMBL" id="HAE7704312.1"/>
    </source>
</evidence>
<sequence>MVEYLDDKDKKLLAEVQKDCSQSLLRLACKVGLTPTPCFKRLKSLQNRGVIIGQFALLDKEKIGLSLNVFIMINISEEKYSSLAELIKSTPEVISFYRISGSFNYLLHTVFTDMKSYYGFYERIILKNSSINGSASSFVLERIKDTNELPV</sequence>
<dbReference type="EMBL" id="DAASZT010000004">
    <property type="protein sequence ID" value="HAE7704312.1"/>
    <property type="molecule type" value="Genomic_DNA"/>
</dbReference>
<dbReference type="Pfam" id="PF13412">
    <property type="entry name" value="HTH_24"/>
    <property type="match status" value="1"/>
</dbReference>
<keyword evidence="2" id="KW-0238">DNA-binding</keyword>
<reference evidence="5" key="3">
    <citation type="submission" date="2019-03" db="EMBL/GenBank/DDBJ databases">
        <authorList>
            <person name="Ashton P.M."/>
            <person name="Dallman T."/>
            <person name="Nair S."/>
            <person name="De Pinna E."/>
            <person name="Peters T."/>
            <person name="Grant K."/>
        </authorList>
    </citation>
    <scope>NUCLEOTIDE SEQUENCE [LARGE SCALE GENOMIC DNA]</scope>
    <source>
        <strain evidence="5">314986</strain>
    </source>
</reference>
<dbReference type="PANTHER" id="PTHR30154">
    <property type="entry name" value="LEUCINE-RESPONSIVE REGULATORY PROTEIN"/>
    <property type="match status" value="1"/>
</dbReference>
<protein>
    <submittedName>
        <fullName evidence="5">Lrp/AsnC family transcriptional regulator</fullName>
    </submittedName>
</protein>
<evidence type="ECO:0000313" key="6">
    <source>
        <dbReference type="EMBL" id="HAC6946879.1"/>
    </source>
</evidence>
<dbReference type="PANTHER" id="PTHR30154:SF17">
    <property type="entry name" value="DNA-BINDING TRANSCRIPTIONAL ACTIVATOR DECR"/>
    <property type="match status" value="1"/>
</dbReference>
<accession>A0A5Y2YCH7</accession>
<dbReference type="InterPro" id="IPR019887">
    <property type="entry name" value="Tscrpt_reg_AsnC/Lrp_C"/>
</dbReference>
<dbReference type="EMBL" id="DAAMJS010000002">
    <property type="protein sequence ID" value="HAC6946879.1"/>
    <property type="molecule type" value="Genomic_DNA"/>
</dbReference>
<dbReference type="EMBL" id="AAIOLQ010000005">
    <property type="protein sequence ID" value="ECG4536794.1"/>
    <property type="molecule type" value="Genomic_DNA"/>
</dbReference>
<dbReference type="Proteomes" id="UP000839596">
    <property type="component" value="Unassembled WGS sequence"/>
</dbReference>
<dbReference type="InterPro" id="IPR036388">
    <property type="entry name" value="WH-like_DNA-bd_sf"/>
</dbReference>
<dbReference type="InterPro" id="IPR019888">
    <property type="entry name" value="Tscrpt_reg_AsnC-like"/>
</dbReference>
<evidence type="ECO:0000259" key="4">
    <source>
        <dbReference type="PROSITE" id="PS50956"/>
    </source>
</evidence>
<dbReference type="InterPro" id="IPR000485">
    <property type="entry name" value="AsnC-type_HTH_dom"/>
</dbReference>
<dbReference type="SUPFAM" id="SSF46785">
    <property type="entry name" value="Winged helix' DNA-binding domain"/>
    <property type="match status" value="1"/>
</dbReference>
<dbReference type="Gene3D" id="1.10.10.10">
    <property type="entry name" value="Winged helix-like DNA-binding domain superfamily/Winged helix DNA-binding domain"/>
    <property type="match status" value="1"/>
</dbReference>
<dbReference type="SMART" id="SM00344">
    <property type="entry name" value="HTH_ASNC"/>
    <property type="match status" value="1"/>
</dbReference>
<name>A0A5Y2YCH7_SALET</name>
<feature type="domain" description="HTH asnC-type" evidence="4">
    <location>
        <begin position="5"/>
        <end position="66"/>
    </location>
</feature>
<dbReference type="EMBL" id="DAASXX010000066">
    <property type="protein sequence ID" value="HAE7520138.1"/>
    <property type="molecule type" value="Genomic_DNA"/>
</dbReference>